<dbReference type="InterPro" id="IPR003594">
    <property type="entry name" value="HATPase_dom"/>
</dbReference>
<evidence type="ECO:0000313" key="14">
    <source>
        <dbReference type="EMBL" id="KEP67994.1"/>
    </source>
</evidence>
<dbReference type="STRING" id="1185766.SAMN05216224_11246"/>
<dbReference type="eggNOG" id="COG2205">
    <property type="taxonomic scope" value="Bacteria"/>
</dbReference>
<evidence type="ECO:0000256" key="2">
    <source>
        <dbReference type="ARBA" id="ARBA00004141"/>
    </source>
</evidence>
<evidence type="ECO:0000259" key="13">
    <source>
        <dbReference type="PROSITE" id="PS50885"/>
    </source>
</evidence>
<dbReference type="InterPro" id="IPR050428">
    <property type="entry name" value="TCS_sensor_his_kinase"/>
</dbReference>
<dbReference type="GO" id="GO:0000155">
    <property type="term" value="F:phosphorelay sensor kinase activity"/>
    <property type="evidence" value="ECO:0007669"/>
    <property type="project" value="InterPro"/>
</dbReference>
<protein>
    <recommendedName>
        <fullName evidence="3">histidine kinase</fullName>
        <ecNumber evidence="3">2.7.13.3</ecNumber>
    </recommendedName>
</protein>
<evidence type="ECO:0000256" key="7">
    <source>
        <dbReference type="ARBA" id="ARBA00022777"/>
    </source>
</evidence>
<dbReference type="InterPro" id="IPR003661">
    <property type="entry name" value="HisK_dim/P_dom"/>
</dbReference>
<evidence type="ECO:0000256" key="11">
    <source>
        <dbReference type="SAM" id="Phobius"/>
    </source>
</evidence>
<dbReference type="InterPro" id="IPR003660">
    <property type="entry name" value="HAMP_dom"/>
</dbReference>
<dbReference type="Proteomes" id="UP000027725">
    <property type="component" value="Unassembled WGS sequence"/>
</dbReference>
<comment type="subcellular location">
    <subcellularLocation>
        <location evidence="2">Membrane</location>
        <topology evidence="2">Multi-pass membrane protein</topology>
    </subcellularLocation>
</comment>
<keyword evidence="4" id="KW-0597">Phosphoprotein</keyword>
<evidence type="ECO:0000256" key="1">
    <source>
        <dbReference type="ARBA" id="ARBA00000085"/>
    </source>
</evidence>
<dbReference type="InterPro" id="IPR036890">
    <property type="entry name" value="HATPase_C_sf"/>
</dbReference>
<dbReference type="PANTHER" id="PTHR45436:SF15">
    <property type="entry name" value="SENSOR HISTIDINE KINASE CUSS"/>
    <property type="match status" value="1"/>
</dbReference>
<comment type="catalytic activity">
    <reaction evidence="1">
        <text>ATP + protein L-histidine = ADP + protein N-phospho-L-histidine.</text>
        <dbReference type="EC" id="2.7.13.3"/>
    </reaction>
</comment>
<dbReference type="Gene3D" id="1.10.287.130">
    <property type="match status" value="1"/>
</dbReference>
<dbReference type="SUPFAM" id="SSF55874">
    <property type="entry name" value="ATPase domain of HSP90 chaperone/DNA topoisomerase II/histidine kinase"/>
    <property type="match status" value="1"/>
</dbReference>
<dbReference type="CDD" id="cd00075">
    <property type="entry name" value="HATPase"/>
    <property type="match status" value="1"/>
</dbReference>
<accession>A0A074T8F7</accession>
<dbReference type="EMBL" id="JHEH01000051">
    <property type="protein sequence ID" value="KEP67994.1"/>
    <property type="molecule type" value="Genomic_DNA"/>
</dbReference>
<name>A0A074T8F7_9RHOB</name>
<dbReference type="GO" id="GO:0005886">
    <property type="term" value="C:plasma membrane"/>
    <property type="evidence" value="ECO:0007669"/>
    <property type="project" value="TreeGrafter"/>
</dbReference>
<evidence type="ECO:0000256" key="8">
    <source>
        <dbReference type="ARBA" id="ARBA00022989"/>
    </source>
</evidence>
<feature type="domain" description="HAMP" evidence="13">
    <location>
        <begin position="154"/>
        <end position="207"/>
    </location>
</feature>
<feature type="domain" description="Histidine kinase" evidence="12">
    <location>
        <begin position="215"/>
        <end position="368"/>
    </location>
</feature>
<evidence type="ECO:0000256" key="6">
    <source>
        <dbReference type="ARBA" id="ARBA00022692"/>
    </source>
</evidence>
<dbReference type="PANTHER" id="PTHR45436">
    <property type="entry name" value="SENSOR HISTIDINE KINASE YKOH"/>
    <property type="match status" value="1"/>
</dbReference>
<dbReference type="SMART" id="SM00388">
    <property type="entry name" value="HisKA"/>
    <property type="match status" value="1"/>
</dbReference>
<dbReference type="CDD" id="cd00082">
    <property type="entry name" value="HisKA"/>
    <property type="match status" value="1"/>
</dbReference>
<feature type="transmembrane region" description="Helical" evidence="11">
    <location>
        <begin position="134"/>
        <end position="153"/>
    </location>
</feature>
<keyword evidence="8 11" id="KW-1133">Transmembrane helix</keyword>
<reference evidence="14 15" key="1">
    <citation type="submission" date="2014-03" db="EMBL/GenBank/DDBJ databases">
        <title>The draft genome sequence of Thioclava dalianensis DLFJ1-1.</title>
        <authorList>
            <person name="Lai Q."/>
            <person name="Shao Z."/>
        </authorList>
    </citation>
    <scope>NUCLEOTIDE SEQUENCE [LARGE SCALE GENOMIC DNA]</scope>
    <source>
        <strain evidence="14 15">DLFJ1-1</strain>
    </source>
</reference>
<dbReference type="PROSITE" id="PS50885">
    <property type="entry name" value="HAMP"/>
    <property type="match status" value="1"/>
</dbReference>
<dbReference type="InterPro" id="IPR005467">
    <property type="entry name" value="His_kinase_dom"/>
</dbReference>
<keyword evidence="15" id="KW-1185">Reference proteome</keyword>
<evidence type="ECO:0000256" key="10">
    <source>
        <dbReference type="ARBA" id="ARBA00023136"/>
    </source>
</evidence>
<proteinExistence type="predicted"/>
<dbReference type="Gene3D" id="3.30.565.10">
    <property type="entry name" value="Histidine kinase-like ATPase, C-terminal domain"/>
    <property type="match status" value="1"/>
</dbReference>
<evidence type="ECO:0000259" key="12">
    <source>
        <dbReference type="PROSITE" id="PS50109"/>
    </source>
</evidence>
<keyword evidence="10 11" id="KW-0472">Membrane</keyword>
<dbReference type="Pfam" id="PF00512">
    <property type="entry name" value="HisKA"/>
    <property type="match status" value="1"/>
</dbReference>
<evidence type="ECO:0000313" key="15">
    <source>
        <dbReference type="Proteomes" id="UP000027725"/>
    </source>
</evidence>
<evidence type="ECO:0000256" key="4">
    <source>
        <dbReference type="ARBA" id="ARBA00022553"/>
    </source>
</evidence>
<dbReference type="InterPro" id="IPR036097">
    <property type="entry name" value="HisK_dim/P_sf"/>
</dbReference>
<keyword evidence="9" id="KW-0902">Two-component regulatory system</keyword>
<evidence type="ECO:0000256" key="3">
    <source>
        <dbReference type="ARBA" id="ARBA00012438"/>
    </source>
</evidence>
<keyword evidence="5" id="KW-0808">Transferase</keyword>
<keyword evidence="6 11" id="KW-0812">Transmembrane</keyword>
<comment type="caution">
    <text evidence="14">The sequence shown here is derived from an EMBL/GenBank/DDBJ whole genome shotgun (WGS) entry which is preliminary data.</text>
</comment>
<dbReference type="SUPFAM" id="SSF47384">
    <property type="entry name" value="Homodimeric domain of signal transducing histidine kinase"/>
    <property type="match status" value="1"/>
</dbReference>
<organism evidence="14 15">
    <name type="scientific">Thioclava dalianensis</name>
    <dbReference type="NCBI Taxonomy" id="1185766"/>
    <lineage>
        <taxon>Bacteria</taxon>
        <taxon>Pseudomonadati</taxon>
        <taxon>Pseudomonadota</taxon>
        <taxon>Alphaproteobacteria</taxon>
        <taxon>Rhodobacterales</taxon>
        <taxon>Paracoccaceae</taxon>
        <taxon>Thioclava</taxon>
    </lineage>
</organism>
<dbReference type="PROSITE" id="PS50109">
    <property type="entry name" value="HIS_KIN"/>
    <property type="match status" value="1"/>
</dbReference>
<dbReference type="Pfam" id="PF02518">
    <property type="entry name" value="HATPase_c"/>
    <property type="match status" value="1"/>
</dbReference>
<gene>
    <name evidence="14" type="ORF">DL1_16705</name>
</gene>
<evidence type="ECO:0000256" key="9">
    <source>
        <dbReference type="ARBA" id="ARBA00023012"/>
    </source>
</evidence>
<evidence type="ECO:0000256" key="5">
    <source>
        <dbReference type="ARBA" id="ARBA00022679"/>
    </source>
</evidence>
<sequence>MLFAIFDVAIVVFLYTSQPESLAEELLTLEAGKANSTETLPRDLLAGPPGAKRWVVRIVDTPHRPRAPEQLRAPNGTARLIDWTQRERVAGGYRISGVRSVGSPQHPYWLFMEFEGGGIRPYAPVIGNEIVQHVALPLIPLSVLMLLFNIVAVRRVLRPLRRAESEVDALDPENGLTRLSEPPSPREVVTLVSAVNRALDRLEATMGTLRLFTANAAHELRTPLSIMQMALMQLPPGKERDALRNDTEMMIRLVGQLLDLTQAESLVVEADQRVDLAGVGREIVAELTPKAYAMDREIRFTDLGAATIAGHREAIVRIYRNLIENALSHAPGPTPIEVVVGPGPQISVRDHGKGIEESDLAFIFDRAC</sequence>
<keyword evidence="7 14" id="KW-0418">Kinase</keyword>
<dbReference type="EC" id="2.7.13.3" evidence="3"/>
<dbReference type="AlphaFoldDB" id="A0A074T8F7"/>